<organism evidence="1 2">
    <name type="scientific">Ciceribacter selenitireducens ATCC BAA-1503</name>
    <dbReference type="NCBI Taxonomy" id="1336235"/>
    <lineage>
        <taxon>Bacteria</taxon>
        <taxon>Pseudomonadati</taxon>
        <taxon>Pseudomonadota</taxon>
        <taxon>Alphaproteobacteria</taxon>
        <taxon>Hyphomicrobiales</taxon>
        <taxon>Rhizobiaceae</taxon>
        <taxon>Ciceribacter</taxon>
    </lineage>
</organism>
<dbReference type="InterPro" id="IPR024078">
    <property type="entry name" value="LmbE-like_dom_sf"/>
</dbReference>
<dbReference type="Proteomes" id="UP000254764">
    <property type="component" value="Unassembled WGS sequence"/>
</dbReference>
<dbReference type="RefSeq" id="WP_115668361.1">
    <property type="nucleotide sequence ID" value="NZ_UEYP01000001.1"/>
</dbReference>
<dbReference type="AlphaFoldDB" id="A0A376AC94"/>
<dbReference type="InterPro" id="IPR003737">
    <property type="entry name" value="GlcNAc_PI_deacetylase-related"/>
</dbReference>
<dbReference type="SUPFAM" id="SSF102588">
    <property type="entry name" value="LmbE-like"/>
    <property type="match status" value="1"/>
</dbReference>
<proteinExistence type="predicted"/>
<dbReference type="GO" id="GO:0016811">
    <property type="term" value="F:hydrolase activity, acting on carbon-nitrogen (but not peptide) bonds, in linear amides"/>
    <property type="evidence" value="ECO:0007669"/>
    <property type="project" value="TreeGrafter"/>
</dbReference>
<dbReference type="PANTHER" id="PTHR12993:SF11">
    <property type="entry name" value="N-ACETYLGLUCOSAMINYL-PHOSPHATIDYLINOSITOL DE-N-ACETYLASE"/>
    <property type="match status" value="1"/>
</dbReference>
<name>A0A376AC94_9HYPH</name>
<dbReference type="PANTHER" id="PTHR12993">
    <property type="entry name" value="N-ACETYLGLUCOSAMINYL-PHOSPHATIDYLINOSITOL DE-N-ACETYLASE-RELATED"/>
    <property type="match status" value="1"/>
</dbReference>
<dbReference type="Gene3D" id="3.40.50.10320">
    <property type="entry name" value="LmbE-like"/>
    <property type="match status" value="1"/>
</dbReference>
<reference evidence="2" key="1">
    <citation type="submission" date="2018-07" db="EMBL/GenBank/DDBJ databases">
        <authorList>
            <person name="Peiro R."/>
            <person name="Begona"/>
            <person name="Cbmso G."/>
            <person name="Lopez M."/>
            <person name="Gonzalez S."/>
        </authorList>
    </citation>
    <scope>NUCLEOTIDE SEQUENCE [LARGE SCALE GENOMIC DNA]</scope>
</reference>
<sequence length="227" mass="24665">MLLESGNGPILVIAPHPDDETLGAGGLLLRARAAGRPIHWLIVTGITTEQGWPAEKVARRETEIDAVAKAFGFAGVHRLDLPSAKLETLALGEVIGGIGKVVNTVKPEIILVPHRGDAHSDHHVVHAAATACAKWFRYPSVRWTLVYETLSETDAGLFAADPFLPNIFVDISEQLEEKLRITKMFNDEIGEFPFPRSLEAIRALAMTRGAASGTKAAEAFMLLRGRF</sequence>
<evidence type="ECO:0008006" key="3">
    <source>
        <dbReference type="Google" id="ProtNLM"/>
    </source>
</evidence>
<evidence type="ECO:0000313" key="1">
    <source>
        <dbReference type="EMBL" id="SSC65277.1"/>
    </source>
</evidence>
<accession>A0A376AC94</accession>
<dbReference type="EMBL" id="UEYP01000001">
    <property type="protein sequence ID" value="SSC65277.1"/>
    <property type="molecule type" value="Genomic_DNA"/>
</dbReference>
<evidence type="ECO:0000313" key="2">
    <source>
        <dbReference type="Proteomes" id="UP000254764"/>
    </source>
</evidence>
<dbReference type="STRING" id="1336235.GCA_000518785_01958"/>
<dbReference type="OrthoDB" id="9790023at2"/>
<gene>
    <name evidence="1" type="ORF">RHIZ70_985</name>
</gene>
<protein>
    <recommendedName>
        <fullName evidence="3">GlcNAc-PI de-N-acetylase</fullName>
    </recommendedName>
</protein>
<keyword evidence="2" id="KW-1185">Reference proteome</keyword>
<dbReference type="Pfam" id="PF02585">
    <property type="entry name" value="PIG-L"/>
    <property type="match status" value="1"/>
</dbReference>